<dbReference type="PANTHER" id="PTHR12066">
    <property type="entry name" value="TELOMERASE REVERSE TRANSCRIPTASE"/>
    <property type="match status" value="1"/>
</dbReference>
<comment type="similarity">
    <text evidence="1">Belongs to the reverse transcriptase family. Telomerase subfamily.</text>
</comment>
<reference evidence="3 4" key="1">
    <citation type="submission" date="2019-09" db="EMBL/GenBank/DDBJ databases">
        <title>Draft genome of the ectomycorrhizal ascomycete Sphaerosporella brunnea.</title>
        <authorList>
            <consortium name="DOE Joint Genome Institute"/>
            <person name="Benucci G.M."/>
            <person name="Marozzi G."/>
            <person name="Antonielli L."/>
            <person name="Sanchez S."/>
            <person name="Marco P."/>
            <person name="Wang X."/>
            <person name="Falini L.B."/>
            <person name="Barry K."/>
            <person name="Haridas S."/>
            <person name="Lipzen A."/>
            <person name="Labutti K."/>
            <person name="Grigoriev I.V."/>
            <person name="Murat C."/>
            <person name="Martin F."/>
            <person name="Albertini E."/>
            <person name="Donnini D."/>
            <person name="Bonito G."/>
        </authorList>
    </citation>
    <scope>NUCLEOTIDE SEQUENCE [LARGE SCALE GENOMIC DNA]</scope>
    <source>
        <strain evidence="3 4">Sb_GMNB300</strain>
    </source>
</reference>
<dbReference type="GO" id="GO:0000781">
    <property type="term" value="C:chromosome, telomeric region"/>
    <property type="evidence" value="ECO:0007669"/>
    <property type="project" value="UniProtKB-SubCell"/>
</dbReference>
<dbReference type="GO" id="GO:0000333">
    <property type="term" value="C:telomerase catalytic core complex"/>
    <property type="evidence" value="ECO:0007669"/>
    <property type="project" value="TreeGrafter"/>
</dbReference>
<name>A0A5J5ESQ2_9PEZI</name>
<dbReference type="EC" id="2.7.7.49" evidence="1"/>
<keyword evidence="1" id="KW-0808">Transferase</keyword>
<keyword evidence="1" id="KW-0695">RNA-directed DNA polymerase</keyword>
<dbReference type="GO" id="GO:0042162">
    <property type="term" value="F:telomeric DNA binding"/>
    <property type="evidence" value="ECO:0007669"/>
    <property type="project" value="TreeGrafter"/>
</dbReference>
<gene>
    <name evidence="3" type="ORF">FN846DRAFT_127446</name>
</gene>
<evidence type="ECO:0000256" key="1">
    <source>
        <dbReference type="RuleBase" id="RU365061"/>
    </source>
</evidence>
<sequence length="383" mass="42138">MGKTRILLASLMQPSTYIRRTNLTKLHAPVVVESTNLFQVAVPPHRSVLLQSPFPLMGGKRKRQNPANANSYSNNAVDASSDKELCALLDSAIVALPRDNGEQHDVNREIADATQRSTGSDQSAPGGPQSEVVDLALSILFARSVRASRGSRDAIFPGKPNNILGLGYYMVHTQNRESLKGGQAGPLGFQVVNKYPNSHVNALKSHLWERLLRVIGEGSMFKLLLDTSIFMRVGEEQDKRMYYQLSGPPISDALNSPTEVVVPESFGRATSTALGKFQGHGPPVKRTAPEIDNPDNPAKVRGGRNKTSADPATLPDKRQTAKQSEKQDEQKSVKKTHGEIVFVKSRRFYAKPAYTARGEILFGLKRFRMCPFDRDLKCGQCIC</sequence>
<dbReference type="OrthoDB" id="289721at2759"/>
<accession>A0A5J5ESQ2</accession>
<dbReference type="InterPro" id="IPR003545">
    <property type="entry name" value="Telomerase_RT"/>
</dbReference>
<evidence type="ECO:0000313" key="3">
    <source>
        <dbReference type="EMBL" id="KAA8900825.1"/>
    </source>
</evidence>
<keyword evidence="1" id="KW-0539">Nucleus</keyword>
<dbReference type="GO" id="GO:0070034">
    <property type="term" value="F:telomerase RNA binding"/>
    <property type="evidence" value="ECO:0007669"/>
    <property type="project" value="TreeGrafter"/>
</dbReference>
<evidence type="ECO:0000256" key="2">
    <source>
        <dbReference type="SAM" id="MobiDB-lite"/>
    </source>
</evidence>
<comment type="subcellular location">
    <subcellularLocation>
        <location evidence="1">Nucleus</location>
    </subcellularLocation>
    <subcellularLocation>
        <location evidence="1">Chromosome</location>
        <location evidence="1">Telomere</location>
    </subcellularLocation>
</comment>
<dbReference type="InParanoid" id="A0A5J5ESQ2"/>
<dbReference type="PANTHER" id="PTHR12066:SF0">
    <property type="entry name" value="TELOMERASE REVERSE TRANSCRIPTASE"/>
    <property type="match status" value="1"/>
</dbReference>
<dbReference type="AlphaFoldDB" id="A0A5J5ESQ2"/>
<keyword evidence="1" id="KW-0158">Chromosome</keyword>
<keyword evidence="4" id="KW-1185">Reference proteome</keyword>
<protein>
    <recommendedName>
        <fullName evidence="1">Telomerase reverse transcriptase</fullName>
        <ecNumber evidence="1">2.7.7.49</ecNumber>
    </recommendedName>
    <alternativeName>
        <fullName evidence="1">Telomerase catalytic subunit</fullName>
    </alternativeName>
</protein>
<evidence type="ECO:0000313" key="4">
    <source>
        <dbReference type="Proteomes" id="UP000326924"/>
    </source>
</evidence>
<dbReference type="GO" id="GO:0046872">
    <property type="term" value="F:metal ion binding"/>
    <property type="evidence" value="ECO:0007669"/>
    <property type="project" value="UniProtKB-KW"/>
</dbReference>
<comment type="catalytic activity">
    <reaction evidence="1">
        <text>DNA(n) + a 2'-deoxyribonucleoside 5'-triphosphate = DNA(n+1) + diphosphate</text>
        <dbReference type="Rhea" id="RHEA:22508"/>
        <dbReference type="Rhea" id="RHEA-COMP:17339"/>
        <dbReference type="Rhea" id="RHEA-COMP:17340"/>
        <dbReference type="ChEBI" id="CHEBI:33019"/>
        <dbReference type="ChEBI" id="CHEBI:61560"/>
        <dbReference type="ChEBI" id="CHEBI:173112"/>
        <dbReference type="EC" id="2.7.7.49"/>
    </reaction>
</comment>
<comment type="caution">
    <text evidence="3">The sequence shown here is derived from an EMBL/GenBank/DDBJ whole genome shotgun (WGS) entry which is preliminary data.</text>
</comment>
<keyword evidence="1" id="KW-0548">Nucleotidyltransferase</keyword>
<proteinExistence type="inferred from homology"/>
<keyword evidence="1" id="KW-0779">Telomere</keyword>
<dbReference type="GO" id="GO:0003720">
    <property type="term" value="F:telomerase activity"/>
    <property type="evidence" value="ECO:0007669"/>
    <property type="project" value="InterPro"/>
</dbReference>
<keyword evidence="1" id="KW-0460">Magnesium</keyword>
<dbReference type="Proteomes" id="UP000326924">
    <property type="component" value="Unassembled WGS sequence"/>
</dbReference>
<dbReference type="GO" id="GO:0007004">
    <property type="term" value="P:telomere maintenance via telomerase"/>
    <property type="evidence" value="ECO:0007669"/>
    <property type="project" value="TreeGrafter"/>
</dbReference>
<dbReference type="EMBL" id="VXIS01000149">
    <property type="protein sequence ID" value="KAA8900825.1"/>
    <property type="molecule type" value="Genomic_DNA"/>
</dbReference>
<feature type="compositionally biased region" description="Basic and acidic residues" evidence="2">
    <location>
        <begin position="315"/>
        <end position="335"/>
    </location>
</feature>
<feature type="region of interest" description="Disordered" evidence="2">
    <location>
        <begin position="273"/>
        <end position="335"/>
    </location>
</feature>
<comment type="function">
    <text evidence="1">Telomerase is a ribonucleoprotein enzyme essential for the replication of chromosome termini in most eukaryotes. It elongates telomeres. It is a reverse transcriptase that adds simple sequence repeats to chromosome ends by copying a template sequence within the RNA component of the enzyme.</text>
</comment>
<organism evidence="3 4">
    <name type="scientific">Sphaerosporella brunnea</name>
    <dbReference type="NCBI Taxonomy" id="1250544"/>
    <lineage>
        <taxon>Eukaryota</taxon>
        <taxon>Fungi</taxon>
        <taxon>Dikarya</taxon>
        <taxon>Ascomycota</taxon>
        <taxon>Pezizomycotina</taxon>
        <taxon>Pezizomycetes</taxon>
        <taxon>Pezizales</taxon>
        <taxon>Pyronemataceae</taxon>
        <taxon>Sphaerosporella</taxon>
    </lineage>
</organism>
<keyword evidence="1" id="KW-0479">Metal-binding</keyword>